<evidence type="ECO:0000256" key="1">
    <source>
        <dbReference type="SAM" id="MobiDB-lite"/>
    </source>
</evidence>
<keyword evidence="3" id="KW-1185">Reference proteome</keyword>
<comment type="caution">
    <text evidence="2">The sequence shown here is derived from an EMBL/GenBank/DDBJ whole genome shotgun (WGS) entry which is preliminary data.</text>
</comment>
<protein>
    <submittedName>
        <fullName evidence="2">Transposon Ty3-G Gag-Pol polyprotein</fullName>
    </submittedName>
</protein>
<feature type="region of interest" description="Disordered" evidence="1">
    <location>
        <begin position="138"/>
        <end position="157"/>
    </location>
</feature>
<feature type="compositionally biased region" description="Polar residues" evidence="1">
    <location>
        <begin position="140"/>
        <end position="150"/>
    </location>
</feature>
<reference evidence="2 3" key="1">
    <citation type="journal article" date="2021" name="Elife">
        <title>Chloroplast acquisition without the gene transfer in kleptoplastic sea slugs, Plakobranchus ocellatus.</title>
        <authorList>
            <person name="Maeda T."/>
            <person name="Takahashi S."/>
            <person name="Yoshida T."/>
            <person name="Shimamura S."/>
            <person name="Takaki Y."/>
            <person name="Nagai Y."/>
            <person name="Toyoda A."/>
            <person name="Suzuki Y."/>
            <person name="Arimoto A."/>
            <person name="Ishii H."/>
            <person name="Satoh N."/>
            <person name="Nishiyama T."/>
            <person name="Hasebe M."/>
            <person name="Maruyama T."/>
            <person name="Minagawa J."/>
            <person name="Obokata J."/>
            <person name="Shigenobu S."/>
        </authorList>
    </citation>
    <scope>NUCLEOTIDE SEQUENCE [LARGE SCALE GENOMIC DNA]</scope>
</reference>
<name>A0AAV4JS52_9GAST</name>
<dbReference type="Proteomes" id="UP000762676">
    <property type="component" value="Unassembled WGS sequence"/>
</dbReference>
<evidence type="ECO:0000313" key="2">
    <source>
        <dbReference type="EMBL" id="GFS24322.1"/>
    </source>
</evidence>
<proteinExistence type="predicted"/>
<accession>A0AAV4JS52</accession>
<organism evidence="2 3">
    <name type="scientific">Elysia marginata</name>
    <dbReference type="NCBI Taxonomy" id="1093978"/>
    <lineage>
        <taxon>Eukaryota</taxon>
        <taxon>Metazoa</taxon>
        <taxon>Spiralia</taxon>
        <taxon>Lophotrochozoa</taxon>
        <taxon>Mollusca</taxon>
        <taxon>Gastropoda</taxon>
        <taxon>Heterobranchia</taxon>
        <taxon>Euthyneura</taxon>
        <taxon>Panpulmonata</taxon>
        <taxon>Sacoglossa</taxon>
        <taxon>Placobranchoidea</taxon>
        <taxon>Plakobranchidae</taxon>
        <taxon>Elysia</taxon>
    </lineage>
</organism>
<dbReference type="EMBL" id="BMAT01007026">
    <property type="protein sequence ID" value="GFS24322.1"/>
    <property type="molecule type" value="Genomic_DNA"/>
</dbReference>
<gene>
    <name evidence="2" type="ORF">ElyMa_003412200</name>
</gene>
<evidence type="ECO:0000313" key="3">
    <source>
        <dbReference type="Proteomes" id="UP000762676"/>
    </source>
</evidence>
<sequence>MKTSLPEILGLHKRSKSARNIVDNDYSAKEKQKACSDDRRNAVQHKIRMGHKVLVLQPKLNKLTSPYNPNPYIVTDVKGSMITAANTGHIITRISSFFQIIRSQDSPSQHLMPGDCPCQHLNSNAETLLNPCDCPGGGQEDNTSTDSTRMQAELPQV</sequence>
<dbReference type="AlphaFoldDB" id="A0AAV4JS52"/>